<feature type="region of interest" description="Disordered" evidence="2">
    <location>
        <begin position="29"/>
        <end position="66"/>
    </location>
</feature>
<feature type="compositionally biased region" description="Polar residues" evidence="2">
    <location>
        <begin position="31"/>
        <end position="56"/>
    </location>
</feature>
<keyword evidence="11" id="KW-1185">Reference proteome</keyword>
<feature type="domain" description="DUF1587" evidence="5">
    <location>
        <begin position="165"/>
        <end position="229"/>
    </location>
</feature>
<protein>
    <submittedName>
        <fullName evidence="10">Planctomycete cytochrome C</fullName>
    </submittedName>
</protein>
<feature type="domain" description="DUF1592" evidence="7">
    <location>
        <begin position="556"/>
        <end position="682"/>
    </location>
</feature>
<feature type="domain" description="DUF1588" evidence="6">
    <location>
        <begin position="701"/>
        <end position="799"/>
    </location>
</feature>
<evidence type="ECO:0000256" key="3">
    <source>
        <dbReference type="SAM" id="SignalP"/>
    </source>
</evidence>
<evidence type="ECO:0000256" key="1">
    <source>
        <dbReference type="SAM" id="Coils"/>
    </source>
</evidence>
<dbReference type="InterPro" id="IPR013043">
    <property type="entry name" value="DUF1595"/>
</dbReference>
<evidence type="ECO:0000259" key="7">
    <source>
        <dbReference type="Pfam" id="PF07631"/>
    </source>
</evidence>
<dbReference type="InterPro" id="IPR013039">
    <property type="entry name" value="DUF1588"/>
</dbReference>
<feature type="chain" id="PRO_5022667611" evidence="3">
    <location>
        <begin position="25"/>
        <end position="890"/>
    </location>
</feature>
<dbReference type="AlphaFoldDB" id="A0A5C5V7U9"/>
<evidence type="ECO:0000259" key="9">
    <source>
        <dbReference type="Pfam" id="PF07637"/>
    </source>
</evidence>
<evidence type="ECO:0000259" key="5">
    <source>
        <dbReference type="Pfam" id="PF07626"/>
    </source>
</evidence>
<dbReference type="Pfam" id="PF07626">
    <property type="entry name" value="PSD3"/>
    <property type="match status" value="1"/>
</dbReference>
<dbReference type="Pfam" id="PF07637">
    <property type="entry name" value="PSD5"/>
    <property type="match status" value="1"/>
</dbReference>
<gene>
    <name evidence="10" type="ORF">Enr8_15430</name>
</gene>
<evidence type="ECO:0000259" key="6">
    <source>
        <dbReference type="Pfam" id="PF07627"/>
    </source>
</evidence>
<proteinExistence type="predicted"/>
<keyword evidence="1" id="KW-0175">Coiled coil</keyword>
<dbReference type="InterPro" id="IPR011478">
    <property type="entry name" value="DUF1585"/>
</dbReference>
<dbReference type="InterPro" id="IPR036909">
    <property type="entry name" value="Cyt_c-like_dom_sf"/>
</dbReference>
<dbReference type="Pfam" id="PF07627">
    <property type="entry name" value="PSCyt3"/>
    <property type="match status" value="1"/>
</dbReference>
<keyword evidence="3" id="KW-0732">Signal</keyword>
<comment type="caution">
    <text evidence="10">The sequence shown here is derived from an EMBL/GenBank/DDBJ whole genome shotgun (WGS) entry which is preliminary data.</text>
</comment>
<dbReference type="InterPro" id="IPR013042">
    <property type="entry name" value="DUF1592"/>
</dbReference>
<dbReference type="Proteomes" id="UP000318878">
    <property type="component" value="Unassembled WGS sequence"/>
</dbReference>
<dbReference type="InterPro" id="IPR011429">
    <property type="entry name" value="Cyt_c_Planctomycete-type"/>
</dbReference>
<accession>A0A5C5V7U9</accession>
<name>A0A5C5V7U9_9BACT</name>
<dbReference type="GO" id="GO:0020037">
    <property type="term" value="F:heme binding"/>
    <property type="evidence" value="ECO:0007669"/>
    <property type="project" value="InterPro"/>
</dbReference>
<feature type="domain" description="Cytochrome C Planctomycete-type" evidence="8">
    <location>
        <begin position="81"/>
        <end position="128"/>
    </location>
</feature>
<dbReference type="Pfam" id="PF07631">
    <property type="entry name" value="PSD4"/>
    <property type="match status" value="1"/>
</dbReference>
<evidence type="ECO:0000313" key="10">
    <source>
        <dbReference type="EMBL" id="TWT34150.1"/>
    </source>
</evidence>
<dbReference type="Gene3D" id="1.10.760.10">
    <property type="entry name" value="Cytochrome c-like domain"/>
    <property type="match status" value="1"/>
</dbReference>
<evidence type="ECO:0000259" key="8">
    <source>
        <dbReference type="Pfam" id="PF07635"/>
    </source>
</evidence>
<organism evidence="10 11">
    <name type="scientific">Blastopirellula retiformator</name>
    <dbReference type="NCBI Taxonomy" id="2527970"/>
    <lineage>
        <taxon>Bacteria</taxon>
        <taxon>Pseudomonadati</taxon>
        <taxon>Planctomycetota</taxon>
        <taxon>Planctomycetia</taxon>
        <taxon>Pirellulales</taxon>
        <taxon>Pirellulaceae</taxon>
        <taxon>Blastopirellula</taxon>
    </lineage>
</organism>
<feature type="domain" description="DUF1595" evidence="9">
    <location>
        <begin position="487"/>
        <end position="547"/>
    </location>
</feature>
<evidence type="ECO:0000259" key="4">
    <source>
        <dbReference type="Pfam" id="PF07624"/>
    </source>
</evidence>
<dbReference type="EMBL" id="SJPF01000002">
    <property type="protein sequence ID" value="TWT34150.1"/>
    <property type="molecule type" value="Genomic_DNA"/>
</dbReference>
<sequence precursor="true">MIAARTTPWAIALITLCLSSLASGKEAIDATSPQPTLQQLKSSGPQRSSYRQQQKPTAGEVPQPQLDTFRQDVLPILTQNCIDCHGPDTQEGNVRLDMLDPDLLNGEDAHWWVEVRAAISKGEMPPADYGALTADDQAHVMDWLTGEIQNASLVRRAREDHSSFRRLSRYEFNYALQDLLGLPYDFSGDLPPDPVSEDGFQNSSEMLQMSTVQFGYFRELSRAALQKAIGPAQQPAPIYWGVSFHDRAEKEWAGHERQLAKVRKDLADKPEKLEAELNKLTKRFHGRSREAFYKNLETGQTETVEWSYNGARWAWRPSAKPPVTPQPAGDVVIIPRGQGLIVELGDTVPNEGTLRVRVRASRTSADATYAPSLRLQFGWHASNNSAAASVISERDLPIDASPDAPKFYEFEAPLSEVYPRNSVRGVSKMGKTPSPSEFIKLVNRSVANEDIQVDYVEVTAPVYQQWPPQSQANIFFDSEQESDEPAYAREVLERFMTRAWRREVTPEEVDRKLALFGKLRPQCEDFQTAMIEVLSTVLASPQFLYVVRTDQAEAADDYQLATRLAMFLWCSVPDEELIKLAAHGELRDPQVLEQQVERMLADPRSGRFSQQFVRQWLGMELLDHLAVDKKVYPQFDKELKAAMQEEPVLFFSEVLQSDASVLDFLHADYAVVNERLARHYGIKGVEGNDFRKVSLDEGSRRGGLMTQAGLLAMNSDGKDSHPLKRGIWMLESLLNDPPPPPPAAVPVIDLADPEIAKLTLKQRIEQHRDQPACKSCHAKIDPWGIAFENFDAIGRFRTEVQGQPVDASSLLFNQQKLAGVDGLKRYLLENRQDQFVRAMVHKLTTYALGRPLTFGDHAEVDQITAEVRQHGDGLGTMITAIVRSDLFQAN</sequence>
<dbReference type="InterPro" id="IPR013036">
    <property type="entry name" value="DUF1587"/>
</dbReference>
<feature type="coiled-coil region" evidence="1">
    <location>
        <begin position="245"/>
        <end position="283"/>
    </location>
</feature>
<feature type="domain" description="DUF1585" evidence="4">
    <location>
        <begin position="815"/>
        <end position="887"/>
    </location>
</feature>
<reference evidence="10 11" key="1">
    <citation type="submission" date="2019-02" db="EMBL/GenBank/DDBJ databases">
        <title>Deep-cultivation of Planctomycetes and their phenomic and genomic characterization uncovers novel biology.</title>
        <authorList>
            <person name="Wiegand S."/>
            <person name="Jogler M."/>
            <person name="Boedeker C."/>
            <person name="Pinto D."/>
            <person name="Vollmers J."/>
            <person name="Rivas-Marin E."/>
            <person name="Kohn T."/>
            <person name="Peeters S.H."/>
            <person name="Heuer A."/>
            <person name="Rast P."/>
            <person name="Oberbeckmann S."/>
            <person name="Bunk B."/>
            <person name="Jeske O."/>
            <person name="Meyerdierks A."/>
            <person name="Storesund J.E."/>
            <person name="Kallscheuer N."/>
            <person name="Luecker S."/>
            <person name="Lage O.M."/>
            <person name="Pohl T."/>
            <person name="Merkel B.J."/>
            <person name="Hornburger P."/>
            <person name="Mueller R.-W."/>
            <person name="Bruemmer F."/>
            <person name="Labrenz M."/>
            <person name="Spormann A.M."/>
            <person name="Op Den Camp H."/>
            <person name="Overmann J."/>
            <person name="Amann R."/>
            <person name="Jetten M.S.M."/>
            <person name="Mascher T."/>
            <person name="Medema M.H."/>
            <person name="Devos D.P."/>
            <person name="Kaster A.-K."/>
            <person name="Ovreas L."/>
            <person name="Rohde M."/>
            <person name="Galperin M.Y."/>
            <person name="Jogler C."/>
        </authorList>
    </citation>
    <scope>NUCLEOTIDE SEQUENCE [LARGE SCALE GENOMIC DNA]</scope>
    <source>
        <strain evidence="10 11">Enr8</strain>
    </source>
</reference>
<dbReference type="GO" id="GO:0009055">
    <property type="term" value="F:electron transfer activity"/>
    <property type="evidence" value="ECO:0007669"/>
    <property type="project" value="InterPro"/>
</dbReference>
<dbReference type="SUPFAM" id="SSF46626">
    <property type="entry name" value="Cytochrome c"/>
    <property type="match status" value="1"/>
</dbReference>
<dbReference type="Pfam" id="PF07624">
    <property type="entry name" value="PSD2"/>
    <property type="match status" value="1"/>
</dbReference>
<evidence type="ECO:0000313" key="11">
    <source>
        <dbReference type="Proteomes" id="UP000318878"/>
    </source>
</evidence>
<feature type="signal peptide" evidence="3">
    <location>
        <begin position="1"/>
        <end position="24"/>
    </location>
</feature>
<dbReference type="OrthoDB" id="175242at2"/>
<evidence type="ECO:0000256" key="2">
    <source>
        <dbReference type="SAM" id="MobiDB-lite"/>
    </source>
</evidence>
<dbReference type="Pfam" id="PF07635">
    <property type="entry name" value="PSCyt1"/>
    <property type="match status" value="1"/>
</dbReference>